<name>A6P1E2_9FIRM</name>
<dbReference type="InterPro" id="IPR013494">
    <property type="entry name" value="CHP02678"/>
</dbReference>
<proteinExistence type="predicted"/>
<protein>
    <recommendedName>
        <fullName evidence="3">TIGR02678 family protein</fullName>
    </recommendedName>
</protein>
<dbReference type="Pfam" id="PF09661">
    <property type="entry name" value="DUF2398"/>
    <property type="match status" value="1"/>
</dbReference>
<sequence>MEMNEFRYLLDRFWVTRSDNKDLYFSVKRALPHYRRLVNEQLGWNLIVNESVIKLEKVPPKAMSWMGIQEFQESLDYCLLCGTLLFLSDLDDGEQFLLSSLTDALEAILAEIQPMDWTRFSHRKSLVRVLRYAQQIGLLIVYDGVSEGFGSDQTQEVLYENTGLSRHFPVHFGRDIMHCSSIEDFEAFSWEGEDAERGRQRIQRVYRQLTLAPALYWSEQDHSDYDYVKNQRSWINRYLGEAIGGELQVHKNGAFFVLEEEHRFGAVHPRDSAISDVALLLCAQLRSQITAGIYPRSEDDTVFLTRHELQHELLQCHTQYGTGWGRRLRELSLENLAQELIAYLSGWMLLDQQPEGFVLYPAVGKWIGHYPARYQDGLREETADEPLEDA</sequence>
<comment type="caution">
    <text evidence="1">The sequence shown here is derived from an EMBL/GenBank/DDBJ whole genome shotgun (WGS) entry which is preliminary data.</text>
</comment>
<dbReference type="EMBL" id="AAXG02000047">
    <property type="protein sequence ID" value="EDM97834.1"/>
    <property type="molecule type" value="Genomic_DNA"/>
</dbReference>
<organism evidence="1 2">
    <name type="scientific">Pseudoflavonifractor capillosus ATCC 29799</name>
    <dbReference type="NCBI Taxonomy" id="411467"/>
    <lineage>
        <taxon>Bacteria</taxon>
        <taxon>Bacillati</taxon>
        <taxon>Bacillota</taxon>
        <taxon>Clostridia</taxon>
        <taxon>Eubacteriales</taxon>
        <taxon>Oscillospiraceae</taxon>
        <taxon>Pseudoflavonifractor</taxon>
    </lineage>
</organism>
<dbReference type="eggNOG" id="ENOG502Z813">
    <property type="taxonomic scope" value="Bacteria"/>
</dbReference>
<gene>
    <name evidence="1" type="ORF">BACCAP_04309</name>
</gene>
<evidence type="ECO:0000313" key="2">
    <source>
        <dbReference type="Proteomes" id="UP000003639"/>
    </source>
</evidence>
<dbReference type="NCBIfam" id="TIGR02678">
    <property type="entry name" value="TIGR02678 family protein"/>
    <property type="match status" value="1"/>
</dbReference>
<dbReference type="STRING" id="411467.BACCAP_04309"/>
<accession>A6P1E2</accession>
<dbReference type="AlphaFoldDB" id="A6P1E2"/>
<reference evidence="1 2" key="2">
    <citation type="submission" date="2007-06" db="EMBL/GenBank/DDBJ databases">
        <title>Draft genome sequence of Pseudoflavonifractor capillosus ATCC 29799.</title>
        <authorList>
            <person name="Sudarsanam P."/>
            <person name="Ley R."/>
            <person name="Guruge J."/>
            <person name="Turnbaugh P.J."/>
            <person name="Mahowald M."/>
            <person name="Liep D."/>
            <person name="Gordon J."/>
        </authorList>
    </citation>
    <scope>NUCLEOTIDE SEQUENCE [LARGE SCALE GENOMIC DNA]</scope>
    <source>
        <strain evidence="1 2">ATCC 29799</strain>
    </source>
</reference>
<evidence type="ECO:0008006" key="3">
    <source>
        <dbReference type="Google" id="ProtNLM"/>
    </source>
</evidence>
<dbReference type="Proteomes" id="UP000003639">
    <property type="component" value="Unassembled WGS sequence"/>
</dbReference>
<evidence type="ECO:0000313" key="1">
    <source>
        <dbReference type="EMBL" id="EDM97834.1"/>
    </source>
</evidence>
<reference evidence="1 2" key="1">
    <citation type="submission" date="2007-04" db="EMBL/GenBank/DDBJ databases">
        <authorList>
            <person name="Fulton L."/>
            <person name="Clifton S."/>
            <person name="Fulton B."/>
            <person name="Xu J."/>
            <person name="Minx P."/>
            <person name="Pepin K.H."/>
            <person name="Johnson M."/>
            <person name="Thiruvilangam P."/>
            <person name="Bhonagiri V."/>
            <person name="Nash W.E."/>
            <person name="Mardis E.R."/>
            <person name="Wilson R.K."/>
        </authorList>
    </citation>
    <scope>NUCLEOTIDE SEQUENCE [LARGE SCALE GENOMIC DNA]</scope>
    <source>
        <strain evidence="1 2">ATCC 29799</strain>
    </source>
</reference>
<keyword evidence="2" id="KW-1185">Reference proteome</keyword>